<dbReference type="GO" id="GO:0006146">
    <property type="term" value="P:adenine catabolic process"/>
    <property type="evidence" value="ECO:0007669"/>
    <property type="project" value="InterPro"/>
</dbReference>
<evidence type="ECO:0000256" key="6">
    <source>
        <dbReference type="HAMAP-Rule" id="MF_01518"/>
    </source>
</evidence>
<dbReference type="SUPFAM" id="SSF51338">
    <property type="entry name" value="Composite domain of metallo-dependent hydrolases"/>
    <property type="match status" value="1"/>
</dbReference>
<evidence type="ECO:0000259" key="8">
    <source>
        <dbReference type="Pfam" id="PF13382"/>
    </source>
</evidence>
<dbReference type="InterPro" id="IPR006679">
    <property type="entry name" value="Adenine_deam"/>
</dbReference>
<dbReference type="EC" id="3.5.4.2" evidence="2 6"/>
<dbReference type="Proteomes" id="UP000005092">
    <property type="component" value="Unassembled WGS sequence"/>
</dbReference>
<feature type="domain" description="Adenine deaminase C-terminal" evidence="8">
    <location>
        <begin position="395"/>
        <end position="561"/>
    </location>
</feature>
<dbReference type="EMBL" id="JH719381">
    <property type="protein sequence ID" value="EJB07338.1"/>
    <property type="molecule type" value="Genomic_DNA"/>
</dbReference>
<reference evidence="9 10" key="1">
    <citation type="submission" date="2012-02" db="EMBL/GenBank/DDBJ databases">
        <title>Improved High-Quality Draft Sequence of Rhizobium leguminosarum bv. trifolii WSM597.</title>
        <authorList>
            <consortium name="US DOE Joint Genome Institute"/>
            <person name="Lucas S."/>
            <person name="Han J."/>
            <person name="Lapidus A."/>
            <person name="Cheng J.-F."/>
            <person name="Goodwin L."/>
            <person name="Pitluck S."/>
            <person name="Peters L."/>
            <person name="Ovchinnikova G."/>
            <person name="Held B."/>
            <person name="Detter J.C."/>
            <person name="Han C."/>
            <person name="Tapia R."/>
            <person name="Land M."/>
            <person name="Hauser L."/>
            <person name="Kyrpides N."/>
            <person name="Ivanova N."/>
            <person name="Pagani I."/>
            <person name="Brau L."/>
            <person name="Yates R."/>
            <person name="O'Hara G."/>
            <person name="Rui T."/>
            <person name="Howieson J."/>
            <person name="Reeve W."/>
            <person name="Woyke T."/>
        </authorList>
    </citation>
    <scope>NUCLEOTIDE SEQUENCE [LARGE SCALE GENOMIC DNA]</scope>
    <source>
        <strain evidence="9 10">WSM597</strain>
    </source>
</reference>
<evidence type="ECO:0000259" key="7">
    <source>
        <dbReference type="Pfam" id="PF01979"/>
    </source>
</evidence>
<sequence length="565" mass="60757">MTSKLERLIDQGVGRVPADIVLKGGRFFDLVTGELVHSDIAIGADRIVGTSGNYEGETEIDISGKTVVPGFIDTHLHIESSLVTPHEFDRCVLPYGVTTAICDPHEIANVLGAAGIEFFLQSALETIMDIRVQLSSCVPATHLETSGADLPIERLLPFRHHPKVIGLAEFMNFPGVIHKDPACMAKLDAFQGGHIDGHAPLLSGNDLNGYLAAGIRTEHECTTATEALEKIRKGMHILVREGSVSKDLAALIPIITERLSPYLALCTDDRNPLDIAEQGHLDHMIRTAIANGVEPLAIYRAASISAARAFGLRDRGLVAPGWRADLVVLDSLEGCRAEMVFSAGSRVTDALFSSRRPVAPIGLDSVKARPVNAAHFGVPVAEGETPVIGVMPGKIITEHRRYRLPVRGNETSVDLANDIIKVAVIERHGKNGNHANGFVQGFGLKKGAIASTVGHDSHNICVVGVDEDDMARAANRLGEIKGGFVVVEDGRVTGEIALPIAGLMSLEPYETVRDTLHHLRKAAFALGATLEEPFLQLAFLPLPVIPHLKISDRGMVDVDKFALIR</sequence>
<dbReference type="CDD" id="cd01295">
    <property type="entry name" value="AdeC"/>
    <property type="match status" value="1"/>
</dbReference>
<dbReference type="Gene3D" id="3.20.20.140">
    <property type="entry name" value="Metal-dependent hydrolases"/>
    <property type="match status" value="1"/>
</dbReference>
<comment type="catalytic activity">
    <reaction evidence="5 6">
        <text>adenine + H2O + H(+) = hypoxanthine + NH4(+)</text>
        <dbReference type="Rhea" id="RHEA:23688"/>
        <dbReference type="ChEBI" id="CHEBI:15377"/>
        <dbReference type="ChEBI" id="CHEBI:15378"/>
        <dbReference type="ChEBI" id="CHEBI:16708"/>
        <dbReference type="ChEBI" id="CHEBI:17368"/>
        <dbReference type="ChEBI" id="CHEBI:28938"/>
        <dbReference type="EC" id="3.5.4.2"/>
    </reaction>
</comment>
<dbReference type="PANTHER" id="PTHR11113:SF2">
    <property type="entry name" value="ADENINE DEAMINASE"/>
    <property type="match status" value="1"/>
</dbReference>
<evidence type="ECO:0000256" key="2">
    <source>
        <dbReference type="ARBA" id="ARBA00012782"/>
    </source>
</evidence>
<dbReference type="OrthoDB" id="9775607at2"/>
<comment type="cofactor">
    <cofactor evidence="6">
        <name>Mn(2+)</name>
        <dbReference type="ChEBI" id="CHEBI:29035"/>
    </cofactor>
</comment>
<dbReference type="GO" id="GO:0000034">
    <property type="term" value="F:adenine deaminase activity"/>
    <property type="evidence" value="ECO:0007669"/>
    <property type="project" value="UniProtKB-UniRule"/>
</dbReference>
<evidence type="ECO:0000256" key="5">
    <source>
        <dbReference type="ARBA" id="ARBA00047720"/>
    </source>
</evidence>
<keyword evidence="3 6" id="KW-0378">Hydrolase</keyword>
<dbReference type="Pfam" id="PF13382">
    <property type="entry name" value="Adenine_deam_C"/>
    <property type="match status" value="1"/>
</dbReference>
<accession>J0HAH1</accession>
<dbReference type="AlphaFoldDB" id="J0HAH1"/>
<evidence type="ECO:0000256" key="1">
    <source>
        <dbReference type="ARBA" id="ARBA00006773"/>
    </source>
</evidence>
<dbReference type="HAMAP" id="MF_01518">
    <property type="entry name" value="Adenine_deamin"/>
    <property type="match status" value="1"/>
</dbReference>
<proteinExistence type="inferred from homology"/>
<gene>
    <name evidence="6" type="primary">ade</name>
    <name evidence="9" type="ORF">Rleg9DRAFT_6348</name>
</gene>
<evidence type="ECO:0000256" key="3">
    <source>
        <dbReference type="ARBA" id="ARBA00022801"/>
    </source>
</evidence>
<protein>
    <recommendedName>
        <fullName evidence="2 6">Adenine deaminase</fullName>
        <shortName evidence="6">Adenase</shortName>
        <shortName evidence="6">Adenine aminase</shortName>
        <ecNumber evidence="2 6">3.5.4.2</ecNumber>
    </recommendedName>
</protein>
<dbReference type="HOGENOM" id="CLU_027935_0_0_5"/>
<dbReference type="InterPro" id="IPR026912">
    <property type="entry name" value="Adenine_deam_C"/>
</dbReference>
<dbReference type="NCBIfam" id="TIGR01178">
    <property type="entry name" value="ade"/>
    <property type="match status" value="1"/>
</dbReference>
<dbReference type="Gene3D" id="2.30.40.10">
    <property type="entry name" value="Urease, subunit C, domain 1"/>
    <property type="match status" value="1"/>
</dbReference>
<dbReference type="SUPFAM" id="SSF51556">
    <property type="entry name" value="Metallo-dependent hydrolases"/>
    <property type="match status" value="1"/>
</dbReference>
<dbReference type="InterPro" id="IPR011059">
    <property type="entry name" value="Metal-dep_hydrolase_composite"/>
</dbReference>
<organism evidence="9 10">
    <name type="scientific">Rhizobium leguminosarum bv. trifolii WSM597</name>
    <dbReference type="NCBI Taxonomy" id="754764"/>
    <lineage>
        <taxon>Bacteria</taxon>
        <taxon>Pseudomonadati</taxon>
        <taxon>Pseudomonadota</taxon>
        <taxon>Alphaproteobacteria</taxon>
        <taxon>Hyphomicrobiales</taxon>
        <taxon>Rhizobiaceae</taxon>
        <taxon>Rhizobium/Agrobacterium group</taxon>
        <taxon>Rhizobium</taxon>
    </lineage>
</organism>
<evidence type="ECO:0000256" key="4">
    <source>
        <dbReference type="ARBA" id="ARBA00023211"/>
    </source>
</evidence>
<keyword evidence="4 6" id="KW-0464">Manganese</keyword>
<dbReference type="PANTHER" id="PTHR11113">
    <property type="entry name" value="N-ACETYLGLUCOSAMINE-6-PHOSPHATE DEACETYLASE"/>
    <property type="match status" value="1"/>
</dbReference>
<evidence type="ECO:0000313" key="10">
    <source>
        <dbReference type="Proteomes" id="UP000005092"/>
    </source>
</evidence>
<evidence type="ECO:0000313" key="9">
    <source>
        <dbReference type="EMBL" id="EJB07338.1"/>
    </source>
</evidence>
<dbReference type="InterPro" id="IPR032466">
    <property type="entry name" value="Metal_Hydrolase"/>
</dbReference>
<name>J0HAH1_RHILT</name>
<dbReference type="RefSeq" id="WP_003592977.1">
    <property type="nucleotide sequence ID" value="NZ_JH719381.1"/>
</dbReference>
<comment type="similarity">
    <text evidence="1 6">Belongs to the metallo-dependent hydrolases superfamily. Adenine deaminase family.</text>
</comment>
<dbReference type="Pfam" id="PF01979">
    <property type="entry name" value="Amidohydro_1"/>
    <property type="match status" value="1"/>
</dbReference>
<dbReference type="InterPro" id="IPR006680">
    <property type="entry name" value="Amidohydro-rel"/>
</dbReference>
<feature type="domain" description="Amidohydrolase-related" evidence="7">
    <location>
        <begin position="66"/>
        <end position="352"/>
    </location>
</feature>